<feature type="compositionally biased region" description="Polar residues" evidence="1">
    <location>
        <begin position="43"/>
        <end position="52"/>
    </location>
</feature>
<gene>
    <name evidence="2" type="ORF">WOLCODRAFT_164197</name>
</gene>
<sequence length="345" mass="37819">MSVPRNGGGSIYGKCKRVEPLAEHSETASERIDENEGEASCYESATTSSSMPNDVLLSEPSEAVSTSTIRKRARDVEERSSSISSSMARPLEPYRYYKKLKSSVDLLLSTISGHEHDYYERSTYFPTSYCRGDALDVQPTTASSPSSTHAAAIQSHKISEEAALVVQSQDNPHYPPTQDMIAGSQLSFAQIADDVGTDPEVALKQTSQIVEKDEEHTSVEIQQHLVDTSAQVSQSVEIHAESAPAEIQATCLSTDGLRITVGHDHVPRNAELVGPGWPGISALRQLSSRDIHEERHATIETLSVLREDEPTVIPLAVTTTQALEKETAFTLLGFNFQWVRCLHRV</sequence>
<name>A0A2H3JLG1_WOLCO</name>
<feature type="region of interest" description="Disordered" evidence="1">
    <location>
        <begin position="1"/>
        <end position="85"/>
    </location>
</feature>
<keyword evidence="3" id="KW-1185">Reference proteome</keyword>
<evidence type="ECO:0000313" key="3">
    <source>
        <dbReference type="Proteomes" id="UP000218811"/>
    </source>
</evidence>
<accession>A0A2H3JLG1</accession>
<feature type="compositionally biased region" description="Gly residues" evidence="1">
    <location>
        <begin position="1"/>
        <end position="11"/>
    </location>
</feature>
<dbReference type="Proteomes" id="UP000218811">
    <property type="component" value="Unassembled WGS sequence"/>
</dbReference>
<dbReference type="AlphaFoldDB" id="A0A2H3JLG1"/>
<feature type="compositionally biased region" description="Basic and acidic residues" evidence="1">
    <location>
        <begin position="16"/>
        <end position="34"/>
    </location>
</feature>
<evidence type="ECO:0000313" key="2">
    <source>
        <dbReference type="EMBL" id="PCH43046.1"/>
    </source>
</evidence>
<dbReference type="EMBL" id="KB468135">
    <property type="protein sequence ID" value="PCH43046.1"/>
    <property type="molecule type" value="Genomic_DNA"/>
</dbReference>
<reference evidence="2 3" key="1">
    <citation type="journal article" date="2012" name="Science">
        <title>The Paleozoic origin of enzymatic lignin decomposition reconstructed from 31 fungal genomes.</title>
        <authorList>
            <person name="Floudas D."/>
            <person name="Binder M."/>
            <person name="Riley R."/>
            <person name="Barry K."/>
            <person name="Blanchette R.A."/>
            <person name="Henrissat B."/>
            <person name="Martinez A.T."/>
            <person name="Otillar R."/>
            <person name="Spatafora J.W."/>
            <person name="Yadav J.S."/>
            <person name="Aerts A."/>
            <person name="Benoit I."/>
            <person name="Boyd A."/>
            <person name="Carlson A."/>
            <person name="Copeland A."/>
            <person name="Coutinho P.M."/>
            <person name="de Vries R.P."/>
            <person name="Ferreira P."/>
            <person name="Findley K."/>
            <person name="Foster B."/>
            <person name="Gaskell J."/>
            <person name="Glotzer D."/>
            <person name="Gorecki P."/>
            <person name="Heitman J."/>
            <person name="Hesse C."/>
            <person name="Hori C."/>
            <person name="Igarashi K."/>
            <person name="Jurgens J.A."/>
            <person name="Kallen N."/>
            <person name="Kersten P."/>
            <person name="Kohler A."/>
            <person name="Kuees U."/>
            <person name="Kumar T.K.A."/>
            <person name="Kuo A."/>
            <person name="LaButti K."/>
            <person name="Larrondo L.F."/>
            <person name="Lindquist E."/>
            <person name="Ling A."/>
            <person name="Lombard V."/>
            <person name="Lucas S."/>
            <person name="Lundell T."/>
            <person name="Martin R."/>
            <person name="McLaughlin D.J."/>
            <person name="Morgenstern I."/>
            <person name="Morin E."/>
            <person name="Murat C."/>
            <person name="Nagy L.G."/>
            <person name="Nolan M."/>
            <person name="Ohm R.A."/>
            <person name="Patyshakuliyeva A."/>
            <person name="Rokas A."/>
            <person name="Ruiz-Duenas F.J."/>
            <person name="Sabat G."/>
            <person name="Salamov A."/>
            <person name="Samejima M."/>
            <person name="Schmutz J."/>
            <person name="Slot J.C."/>
            <person name="St John F."/>
            <person name="Stenlid J."/>
            <person name="Sun H."/>
            <person name="Sun S."/>
            <person name="Syed K."/>
            <person name="Tsang A."/>
            <person name="Wiebenga A."/>
            <person name="Young D."/>
            <person name="Pisabarro A."/>
            <person name="Eastwood D.C."/>
            <person name="Martin F."/>
            <person name="Cullen D."/>
            <person name="Grigoriev I.V."/>
            <person name="Hibbett D.S."/>
        </authorList>
    </citation>
    <scope>NUCLEOTIDE SEQUENCE [LARGE SCALE GENOMIC DNA]</scope>
    <source>
        <strain evidence="2 3">MD-104</strain>
    </source>
</reference>
<proteinExistence type="predicted"/>
<evidence type="ECO:0000256" key="1">
    <source>
        <dbReference type="SAM" id="MobiDB-lite"/>
    </source>
</evidence>
<organism evidence="2 3">
    <name type="scientific">Wolfiporia cocos (strain MD-104)</name>
    <name type="common">Brown rot fungus</name>
    <dbReference type="NCBI Taxonomy" id="742152"/>
    <lineage>
        <taxon>Eukaryota</taxon>
        <taxon>Fungi</taxon>
        <taxon>Dikarya</taxon>
        <taxon>Basidiomycota</taxon>
        <taxon>Agaricomycotina</taxon>
        <taxon>Agaricomycetes</taxon>
        <taxon>Polyporales</taxon>
        <taxon>Phaeolaceae</taxon>
        <taxon>Wolfiporia</taxon>
    </lineage>
</organism>
<protein>
    <submittedName>
        <fullName evidence="2">Uncharacterized protein</fullName>
    </submittedName>
</protein>